<organism evidence="1 2">
    <name type="scientific">Roseicella aerolata</name>
    <dbReference type="NCBI Taxonomy" id="2883479"/>
    <lineage>
        <taxon>Bacteria</taxon>
        <taxon>Pseudomonadati</taxon>
        <taxon>Pseudomonadota</taxon>
        <taxon>Alphaproteobacteria</taxon>
        <taxon>Acetobacterales</taxon>
        <taxon>Roseomonadaceae</taxon>
        <taxon>Roseicella</taxon>
    </lineage>
</organism>
<comment type="caution">
    <text evidence="1">The sequence shown here is derived from an EMBL/GenBank/DDBJ whole genome shotgun (WGS) entry which is preliminary data.</text>
</comment>
<accession>A0A9X1IHA6</accession>
<keyword evidence="2" id="KW-1185">Reference proteome</keyword>
<proteinExistence type="predicted"/>
<evidence type="ECO:0000313" key="1">
    <source>
        <dbReference type="EMBL" id="MCB4824644.1"/>
    </source>
</evidence>
<evidence type="ECO:0000313" key="2">
    <source>
        <dbReference type="Proteomes" id="UP001139311"/>
    </source>
</evidence>
<reference evidence="1" key="1">
    <citation type="submission" date="2021-10" db="EMBL/GenBank/DDBJ databases">
        <title>Roseicella aerolatum sp. nov., isolated from aerosols of e-waste dismantling site.</title>
        <authorList>
            <person name="Qin T."/>
        </authorList>
    </citation>
    <scope>NUCLEOTIDE SEQUENCE</scope>
    <source>
        <strain evidence="1">GB24</strain>
    </source>
</reference>
<sequence length="109" mass="11856">MDFAYQTARIKDICERRARAVAELGEPAALELERRLADIDACDNAADFAALCGSELLVLSGHRWALPLAEGVRMELVAGHVKARLAATDATDWGKVTKFRIDEIGGTDD</sequence>
<protein>
    <submittedName>
        <fullName evidence="1">Uncharacterized protein</fullName>
    </submittedName>
</protein>
<dbReference type="EMBL" id="JAJAQI010000048">
    <property type="protein sequence ID" value="MCB4824644.1"/>
    <property type="molecule type" value="Genomic_DNA"/>
</dbReference>
<gene>
    <name evidence="1" type="ORF">LHA35_23220</name>
</gene>
<name>A0A9X1IHA6_9PROT</name>
<dbReference type="RefSeq" id="WP_226612761.1">
    <property type="nucleotide sequence ID" value="NZ_JAJAQI010000048.1"/>
</dbReference>
<dbReference type="AlphaFoldDB" id="A0A9X1IHA6"/>
<dbReference type="Proteomes" id="UP001139311">
    <property type="component" value="Unassembled WGS sequence"/>
</dbReference>